<protein>
    <submittedName>
        <fullName evidence="1">Uncharacterized protein</fullName>
    </submittedName>
</protein>
<proteinExistence type="predicted"/>
<gene>
    <name evidence="1" type="ORF">MSG28_001528</name>
</gene>
<accession>A0ACC0KVC3</accession>
<dbReference type="Proteomes" id="UP001064048">
    <property type="component" value="Chromosome 2"/>
</dbReference>
<organism evidence="1 2">
    <name type="scientific">Choristoneura fumiferana</name>
    <name type="common">Spruce budworm moth</name>
    <name type="synonym">Archips fumiferana</name>
    <dbReference type="NCBI Taxonomy" id="7141"/>
    <lineage>
        <taxon>Eukaryota</taxon>
        <taxon>Metazoa</taxon>
        <taxon>Ecdysozoa</taxon>
        <taxon>Arthropoda</taxon>
        <taxon>Hexapoda</taxon>
        <taxon>Insecta</taxon>
        <taxon>Pterygota</taxon>
        <taxon>Neoptera</taxon>
        <taxon>Endopterygota</taxon>
        <taxon>Lepidoptera</taxon>
        <taxon>Glossata</taxon>
        <taxon>Ditrysia</taxon>
        <taxon>Tortricoidea</taxon>
        <taxon>Tortricidae</taxon>
        <taxon>Tortricinae</taxon>
        <taxon>Choristoneura</taxon>
    </lineage>
</organism>
<evidence type="ECO:0000313" key="2">
    <source>
        <dbReference type="Proteomes" id="UP001064048"/>
    </source>
</evidence>
<evidence type="ECO:0000313" key="1">
    <source>
        <dbReference type="EMBL" id="KAI8440121.1"/>
    </source>
</evidence>
<dbReference type="EMBL" id="CM046102">
    <property type="protein sequence ID" value="KAI8440121.1"/>
    <property type="molecule type" value="Genomic_DNA"/>
</dbReference>
<sequence>MNQTECPKRKESECLSASRVGTDAKPRTAMIVDDDDELYAGFNEVAPALDTRALREDQAFQESLKTAGIGRKVPSRLGTGMFRLGTVSVRGGSRAGTAAARPVTAVRAAGYTSAARDLPSREDRKEDTIEDKVKHMEARIMALVEESCMLSARPDPDDETAVKGEFDLGQALAKAQEASALERQLIRMQEQANLGDSHNLDLTFAVLCNLAGQYAMNEMYTEALNTYQLLTRNKLFPHANRLKVNMGNIYFKMGEHPKALKLYRMALDQTPTAEKDLRMKVMHNIGLLLVRMGKFRDAVTNFQHIMHEQGDFQTGLHLVLCSVALNDAEGGKAAFHAMLDVEPPTYHQDITADDENDSYACVVRDVVLADRLSRWSRRAAADAERCLALAAAALATPPARDQDAGGMSWCVEALRGYSGGAAGARLELGGALAALRAQPRAPLAAGQKALQRLKWYVVVRGGAARVLGRRGTRLELGGALAALRAQPRAPLAAGQKALQRLKAVARAHPNDRVLRAEANADAAFVAYALGNFGEARALSESASRDDPYSCAARVTLALAGVAAAGAGADKDDDAWREAARQLAAASHLDPADLIAMHDLVGLALAMERSASGEGAEARWLRLRSAGGAGGTLRALCAAGLARRARAAPHAAAAAAAAPDHWYNSVASWDAGATCALAQWYSEIGDTQTAKHHYQDVEAVWPGEISALEWLAAEARASEPETALQYYRRAARLQPNNPQWGLLMGGCLRASGRYQEALALFKKMNARFPDNVQCLKLIVKLCGDQGLSETSQWTRELQRAQARVKQNERASVPSAGSGSSGTSQSPIDQLRGGGRADSAGAPATPAPASRAGDARRSALSRGHTYSGDSIPQEMQSLSRNVHRSEAKKKNIEQFDDDLPLPPE</sequence>
<keyword evidence="2" id="KW-1185">Reference proteome</keyword>
<comment type="caution">
    <text evidence="1">The sequence shown here is derived from an EMBL/GenBank/DDBJ whole genome shotgun (WGS) entry which is preliminary data.</text>
</comment>
<name>A0ACC0KVC3_CHOFU</name>
<reference evidence="1 2" key="1">
    <citation type="journal article" date="2022" name="Genome Biol. Evol.">
        <title>The Spruce Budworm Genome: Reconstructing the Evolutionary History of Antifreeze Proteins.</title>
        <authorList>
            <person name="Beliveau C."/>
            <person name="Gagne P."/>
            <person name="Picq S."/>
            <person name="Vernygora O."/>
            <person name="Keeling C.I."/>
            <person name="Pinkney K."/>
            <person name="Doucet D."/>
            <person name="Wen F."/>
            <person name="Johnston J.S."/>
            <person name="Maaroufi H."/>
            <person name="Boyle B."/>
            <person name="Laroche J."/>
            <person name="Dewar K."/>
            <person name="Juretic N."/>
            <person name="Blackburn G."/>
            <person name="Nisole A."/>
            <person name="Brunet B."/>
            <person name="Brandao M."/>
            <person name="Lumley L."/>
            <person name="Duan J."/>
            <person name="Quan G."/>
            <person name="Lucarotti C.J."/>
            <person name="Roe A.D."/>
            <person name="Sperling F.A.H."/>
            <person name="Levesque R.C."/>
            <person name="Cusson M."/>
        </authorList>
    </citation>
    <scope>NUCLEOTIDE SEQUENCE [LARGE SCALE GENOMIC DNA]</scope>
    <source>
        <strain evidence="1">Glfc:IPQL:Cfum</strain>
    </source>
</reference>